<keyword evidence="9" id="KW-1185">Reference proteome</keyword>
<evidence type="ECO:0000256" key="6">
    <source>
        <dbReference type="HAMAP-Rule" id="MF_01685"/>
    </source>
</evidence>
<dbReference type="PANTHER" id="PTHR48105">
    <property type="entry name" value="THIOREDOXIN REDUCTASE 1-RELATED-RELATED"/>
    <property type="match status" value="1"/>
</dbReference>
<protein>
    <recommendedName>
        <fullName evidence="6">Ferredoxin--NADP reductase</fullName>
        <shortName evidence="6">FNR</shortName>
        <shortName evidence="6">Fd-NADP(+) reductase</shortName>
        <ecNumber evidence="6">1.18.1.2</ecNumber>
    </recommendedName>
</protein>
<evidence type="ECO:0000256" key="5">
    <source>
        <dbReference type="ARBA" id="ARBA00023002"/>
    </source>
</evidence>
<feature type="binding site" evidence="6">
    <location>
        <position position="350"/>
    </location>
    <ligand>
        <name>FAD</name>
        <dbReference type="ChEBI" id="CHEBI:57692"/>
    </ligand>
</feature>
<feature type="binding site" evidence="6">
    <location>
        <position position="147"/>
    </location>
    <ligand>
        <name>FAD</name>
        <dbReference type="ChEBI" id="CHEBI:57692"/>
    </ligand>
</feature>
<evidence type="ECO:0000256" key="4">
    <source>
        <dbReference type="ARBA" id="ARBA00022857"/>
    </source>
</evidence>
<feature type="binding site" evidence="6">
    <location>
        <position position="310"/>
    </location>
    <ligand>
        <name>FAD</name>
        <dbReference type="ChEBI" id="CHEBI:57692"/>
    </ligand>
</feature>
<reference evidence="8" key="1">
    <citation type="submission" date="2010-07" db="EMBL/GenBank/DDBJ databases">
        <authorList>
            <person name="Muzny D."/>
            <person name="Qin X."/>
            <person name="Deng J."/>
            <person name="Jiang H."/>
            <person name="Liu Y."/>
            <person name="Qu J."/>
            <person name="Song X.-Z."/>
            <person name="Zhang L."/>
            <person name="Thornton R."/>
            <person name="Coyle M."/>
            <person name="Francisco L."/>
            <person name="Jackson L."/>
            <person name="Javaid M."/>
            <person name="Korchina V."/>
            <person name="Kovar C."/>
            <person name="Mata R."/>
            <person name="Mathew T."/>
            <person name="Ngo R."/>
            <person name="Nguyen L."/>
            <person name="Nguyen N."/>
            <person name="Okwuonu G."/>
            <person name="Ongeri F."/>
            <person name="Pham C."/>
            <person name="Simmons D."/>
            <person name="Wilczek-Boney K."/>
            <person name="Hale W."/>
            <person name="Jakkamsetti A."/>
            <person name="Pham P."/>
            <person name="Ruth R."/>
            <person name="San Lucas F."/>
            <person name="Warren J."/>
            <person name="Zhang J."/>
            <person name="Zhao Z."/>
            <person name="Zhou C."/>
            <person name="Zhu D."/>
            <person name="Lee S."/>
            <person name="Bess C."/>
            <person name="Blankenburg K."/>
            <person name="Forbes L."/>
            <person name="Fu Q."/>
            <person name="Gubbala S."/>
            <person name="Hirani K."/>
            <person name="Jayaseelan J.C."/>
            <person name="Lara F."/>
            <person name="Munidasa M."/>
            <person name="Palculict T."/>
            <person name="Patil S."/>
            <person name="Pu L.-L."/>
            <person name="Saada N."/>
            <person name="Tang L."/>
            <person name="Weissenberger G."/>
            <person name="Zhu Y."/>
            <person name="Hemphill L."/>
            <person name="Shang Y."/>
            <person name="Youmans B."/>
            <person name="Ayvaz T."/>
            <person name="Ross M."/>
            <person name="Santibanez J."/>
            <person name="Aqrawi P."/>
            <person name="Gross S."/>
            <person name="Joshi V."/>
            <person name="Fowler G."/>
            <person name="Nazareth L."/>
            <person name="Reid J."/>
            <person name="Worley K."/>
            <person name="Petrosino J."/>
            <person name="Highlander S."/>
            <person name="Gibbs R."/>
        </authorList>
    </citation>
    <scope>NUCLEOTIDE SEQUENCE [LARGE SCALE GENOMIC DNA]</scope>
    <source>
        <strain evidence="8">DSM 20284</strain>
    </source>
</reference>
<dbReference type="Pfam" id="PF07992">
    <property type="entry name" value="Pyr_redox_2"/>
    <property type="match status" value="1"/>
</dbReference>
<dbReference type="InterPro" id="IPR036188">
    <property type="entry name" value="FAD/NAD-bd_sf"/>
</dbReference>
<feature type="binding site" evidence="6">
    <location>
        <position position="61"/>
    </location>
    <ligand>
        <name>FAD</name>
        <dbReference type="ChEBI" id="CHEBI:57692"/>
    </ligand>
</feature>
<evidence type="ECO:0000313" key="8">
    <source>
        <dbReference type="EMBL" id="EFL94887.1"/>
    </source>
</evidence>
<organism evidence="8 9">
    <name type="scientific">Pediococcus acidilactici DSM 20284</name>
    <dbReference type="NCBI Taxonomy" id="862514"/>
    <lineage>
        <taxon>Bacteria</taxon>
        <taxon>Bacillati</taxon>
        <taxon>Bacillota</taxon>
        <taxon>Bacilli</taxon>
        <taxon>Lactobacillales</taxon>
        <taxon>Lactobacillaceae</taxon>
        <taxon>Pediococcus</taxon>
        <taxon>Pediococcus acidilactici group</taxon>
    </lineage>
</organism>
<feature type="binding site" evidence="6">
    <location>
        <position position="69"/>
    </location>
    <ligand>
        <name>FAD</name>
        <dbReference type="ChEBI" id="CHEBI:57692"/>
    </ligand>
</feature>
<feature type="domain" description="FAD/NAD(P)-binding" evidence="7">
    <location>
        <begin position="32"/>
        <end position="328"/>
    </location>
</feature>
<dbReference type="PRINTS" id="PR00469">
    <property type="entry name" value="PNDRDTASEII"/>
</dbReference>
<dbReference type="eggNOG" id="COG0492">
    <property type="taxonomic scope" value="Bacteria"/>
</dbReference>
<evidence type="ECO:0000259" key="7">
    <source>
        <dbReference type="Pfam" id="PF07992"/>
    </source>
</evidence>
<keyword evidence="5 6" id="KW-0560">Oxidoreductase</keyword>
<keyword evidence="3 6" id="KW-0274">FAD</keyword>
<comment type="similarity">
    <text evidence="6">Belongs to the ferredoxin--NADP reductase type 2 family.</text>
</comment>
<comment type="caution">
    <text evidence="8">The sequence shown here is derived from an EMBL/GenBank/DDBJ whole genome shotgun (WGS) entry which is preliminary data.</text>
</comment>
<dbReference type="HOGENOM" id="CLU_031864_5_5_9"/>
<dbReference type="InterPro" id="IPR050097">
    <property type="entry name" value="Ferredoxin-NADP_redctase_2"/>
</dbReference>
<evidence type="ECO:0000313" key="9">
    <source>
        <dbReference type="Proteomes" id="UP000004470"/>
    </source>
</evidence>
<proteinExistence type="inferred from homology"/>
<dbReference type="HAMAP" id="MF_01685">
    <property type="entry name" value="FENR2"/>
    <property type="match status" value="1"/>
</dbReference>
<evidence type="ECO:0000256" key="2">
    <source>
        <dbReference type="ARBA" id="ARBA00022630"/>
    </source>
</evidence>
<dbReference type="GO" id="GO:0004324">
    <property type="term" value="F:ferredoxin-NADP+ reductase activity"/>
    <property type="evidence" value="ECO:0007669"/>
    <property type="project" value="UniProtKB-UniRule"/>
</dbReference>
<sequence>MAFFFAGETVKIFSKLKNYCIKEDAEIMTEIYDITIVGGGPAGLFAGFYAGMRTAKTQIIESLAQVGGQAAALYPEKVIYDVGGYAGVKAADLAKSLEKQTRLVNVPIRLNETVVNITPNGELYDVETTKAKYQSRAILLATGNGAFNPRKLAVKGLEKLEGDKIFYHVPELAQFKDQDVLVAGGGDSAIDVALMLEKVAHQVSLVHRREQFRGLELSVQRLKESSVEILTPFLIHDVREEAAGVTVDLKEVGTEELTTRKFNQVVVNYGFTSSNKIIKQWDVELEQAHRMFAVDNLMKTNLPNVYAIGDGIEYQGKLRLIATAFGEGPIAVDQIMKKLYPGKRGPVHSTSMFK</sequence>
<dbReference type="SUPFAM" id="SSF51905">
    <property type="entry name" value="FAD/NAD(P)-binding domain"/>
    <property type="match status" value="1"/>
</dbReference>
<feature type="binding site" evidence="6">
    <location>
        <position position="114"/>
    </location>
    <ligand>
        <name>FAD</name>
        <dbReference type="ChEBI" id="CHEBI:57692"/>
    </ligand>
</feature>
<accession>E0NIC4</accession>
<dbReference type="Gene3D" id="3.50.50.60">
    <property type="entry name" value="FAD/NAD(P)-binding domain"/>
    <property type="match status" value="2"/>
</dbReference>
<keyword evidence="4 6" id="KW-0521">NADP</keyword>
<comment type="subunit">
    <text evidence="1 6">Homodimer.</text>
</comment>
<dbReference type="InterPro" id="IPR022890">
    <property type="entry name" value="Fd--NADP_Rdtase_type_2"/>
</dbReference>
<dbReference type="InterPro" id="IPR023753">
    <property type="entry name" value="FAD/NAD-binding_dom"/>
</dbReference>
<dbReference type="Proteomes" id="UP000004470">
    <property type="component" value="Unassembled WGS sequence"/>
</dbReference>
<dbReference type="PRINTS" id="PR00368">
    <property type="entry name" value="FADPNR"/>
</dbReference>
<comment type="catalytic activity">
    <reaction evidence="6">
        <text>2 reduced [2Fe-2S]-[ferredoxin] + NADP(+) + H(+) = 2 oxidized [2Fe-2S]-[ferredoxin] + NADPH</text>
        <dbReference type="Rhea" id="RHEA:20125"/>
        <dbReference type="Rhea" id="RHEA-COMP:10000"/>
        <dbReference type="Rhea" id="RHEA-COMP:10001"/>
        <dbReference type="ChEBI" id="CHEBI:15378"/>
        <dbReference type="ChEBI" id="CHEBI:33737"/>
        <dbReference type="ChEBI" id="CHEBI:33738"/>
        <dbReference type="ChEBI" id="CHEBI:57783"/>
        <dbReference type="ChEBI" id="CHEBI:58349"/>
        <dbReference type="EC" id="1.18.1.2"/>
    </reaction>
</comment>
<dbReference type="GO" id="GO:0050661">
    <property type="term" value="F:NADP binding"/>
    <property type="evidence" value="ECO:0007669"/>
    <property type="project" value="UniProtKB-UniRule"/>
</dbReference>
<evidence type="ECO:0000256" key="1">
    <source>
        <dbReference type="ARBA" id="ARBA00011738"/>
    </source>
</evidence>
<keyword evidence="2 6" id="KW-0285">Flavoprotein</keyword>
<comment type="cofactor">
    <cofactor evidence="6">
        <name>FAD</name>
        <dbReference type="ChEBI" id="CHEBI:57692"/>
    </cofactor>
    <text evidence="6">Binds 1 FAD per subunit.</text>
</comment>
<feature type="binding site" evidence="6">
    <location>
        <position position="74"/>
    </location>
    <ligand>
        <name>FAD</name>
        <dbReference type="ChEBI" id="CHEBI:57692"/>
    </ligand>
</feature>
<comment type="caution">
    <text evidence="6">Lacks conserved residue(s) required for the propagation of feature annotation.</text>
</comment>
<gene>
    <name evidence="8" type="primary">trxB3</name>
    <name evidence="8" type="ORF">HMPREF0623_1755</name>
</gene>
<dbReference type="EC" id="1.18.1.2" evidence="6"/>
<dbReference type="EMBL" id="AEEG01000009">
    <property type="protein sequence ID" value="EFL94887.1"/>
    <property type="molecule type" value="Genomic_DNA"/>
</dbReference>
<name>E0NIC4_PEDAC</name>
<dbReference type="GO" id="GO:0050660">
    <property type="term" value="F:flavin adenine dinucleotide binding"/>
    <property type="evidence" value="ECO:0007669"/>
    <property type="project" value="UniProtKB-UniRule"/>
</dbReference>
<evidence type="ECO:0000256" key="3">
    <source>
        <dbReference type="ARBA" id="ARBA00022827"/>
    </source>
</evidence>
<dbReference type="AlphaFoldDB" id="E0NIC4"/>